<evidence type="ECO:0000313" key="6">
    <source>
        <dbReference type="Proteomes" id="UP000002282"/>
    </source>
</evidence>
<dbReference type="AlphaFoldDB" id="B4NXS4"/>
<dbReference type="GO" id="GO:0005516">
    <property type="term" value="F:calmodulin binding"/>
    <property type="evidence" value="ECO:0007669"/>
    <property type="project" value="UniProtKB-KW"/>
</dbReference>
<accession>B4NXS4</accession>
<dbReference type="PANTHER" id="PTHR22706">
    <property type="entry name" value="ASSEMBLY FACTOR FOR SPINDLE MICROTUBULES"/>
    <property type="match status" value="1"/>
</dbReference>
<dbReference type="Pfam" id="PF00612">
    <property type="entry name" value="IQ"/>
    <property type="match status" value="2"/>
</dbReference>
<proteinExistence type="predicted"/>
<dbReference type="OrthoDB" id="190375at2759"/>
<sequence>MPRPSTHDSISIQLSNSSVTFEDDQCENLDEEFLQRKCFSLSSNLTRVQSVLLDYKQFKAARTIQRYFHRWLVRDHLRKLKKSAVIIQKWWRRFQAQRNLLYVAETALQSASLAHYETSATLIQTLYRGWWSRKHIFDLTMLKSVQNTLAKDLIHTLVKYLHSTKDSDMLPGVYTIRDSGTCLKTLEELMSTFGFRYYNAQACYKMSKTLSIVAQGRKAFTATLHFTDIPYPGFNDRGFCSARQYSTMSLNTRDPDHFEFIHTFLSGRRKVGMTITAKFEQKMANLAEENRLNMLIKRDNKKKGFMKRIYLDMKNWHYSNGDRILPIRLFKTTEMSVVLESAQKTLESIFGELEPCVCPTNKDISYLIYSLNDS</sequence>
<keyword evidence="6" id="KW-1185">Reference proteome</keyword>
<dbReference type="GO" id="GO:0051295">
    <property type="term" value="P:establishment of meiotic spindle localization"/>
    <property type="evidence" value="ECO:0007669"/>
    <property type="project" value="TreeGrafter"/>
</dbReference>
<dbReference type="SUPFAM" id="SSF52540">
    <property type="entry name" value="P-loop containing nucleoside triphosphate hydrolases"/>
    <property type="match status" value="1"/>
</dbReference>
<name>B4NXS4_DROYA</name>
<dbReference type="Proteomes" id="UP000002282">
    <property type="component" value="Chromosome 2L"/>
</dbReference>
<keyword evidence="2" id="KW-0963">Cytoplasm</keyword>
<dbReference type="Gene3D" id="1.20.5.190">
    <property type="match status" value="1"/>
</dbReference>
<comment type="subcellular location">
    <subcellularLocation>
        <location evidence="1">Cytoplasm</location>
    </subcellularLocation>
</comment>
<reference evidence="5 6" key="2">
    <citation type="journal article" date="2007" name="PLoS Biol.">
        <title>Principles of genome evolution in the Drosophila melanogaster species group.</title>
        <authorList>
            <person name="Ranz J.M."/>
            <person name="Maurin D."/>
            <person name="Chan Y.S."/>
            <person name="von Grotthuss M."/>
            <person name="Hillier L.W."/>
            <person name="Roote J."/>
            <person name="Ashburner M."/>
            <person name="Bergman C.M."/>
        </authorList>
    </citation>
    <scope>NUCLEOTIDE SEQUENCE [LARGE SCALE GENOMIC DNA]</scope>
    <source>
        <strain evidence="6">Tai18E2 / Tucson 14021-0261.01</strain>
    </source>
</reference>
<dbReference type="GO" id="GO:0000922">
    <property type="term" value="C:spindle pole"/>
    <property type="evidence" value="ECO:0007669"/>
    <property type="project" value="TreeGrafter"/>
</dbReference>
<dbReference type="GO" id="GO:0007051">
    <property type="term" value="P:spindle organization"/>
    <property type="evidence" value="ECO:0007669"/>
    <property type="project" value="TreeGrafter"/>
</dbReference>
<dbReference type="InterPro" id="IPR027417">
    <property type="entry name" value="P-loop_NTPase"/>
</dbReference>
<keyword evidence="3" id="KW-0677">Repeat</keyword>
<dbReference type="PROSITE" id="PS50096">
    <property type="entry name" value="IQ"/>
    <property type="match status" value="1"/>
</dbReference>
<dbReference type="InterPro" id="IPR000048">
    <property type="entry name" value="IQ_motif_EF-hand-BS"/>
</dbReference>
<keyword evidence="4" id="KW-0112">Calmodulin-binding</keyword>
<dbReference type="GO" id="GO:0005737">
    <property type="term" value="C:cytoplasm"/>
    <property type="evidence" value="ECO:0007669"/>
    <property type="project" value="UniProtKB-SubCell"/>
</dbReference>
<reference evidence="5 6" key="1">
    <citation type="journal article" date="2007" name="Nature">
        <title>Evolution of genes and genomes on the Drosophila phylogeny.</title>
        <authorList>
            <consortium name="Drosophila 12 Genomes Consortium"/>
            <person name="Clark A.G."/>
            <person name="Eisen M.B."/>
            <person name="Smith D.R."/>
            <person name="Bergman C.M."/>
            <person name="Oliver B."/>
            <person name="Markow T.A."/>
            <person name="Kaufman T.C."/>
            <person name="Kellis M."/>
            <person name="Gelbart W."/>
            <person name="Iyer V.N."/>
            <person name="Pollard D.A."/>
            <person name="Sackton T.B."/>
            <person name="Larracuente A.M."/>
            <person name="Singh N.D."/>
            <person name="Abad J.P."/>
            <person name="Abt D.N."/>
            <person name="Adryan B."/>
            <person name="Aguade M."/>
            <person name="Akashi H."/>
            <person name="Anderson W.W."/>
            <person name="Aquadro C.F."/>
            <person name="Ardell D.H."/>
            <person name="Arguello R."/>
            <person name="Artieri C.G."/>
            <person name="Barbash D.A."/>
            <person name="Barker D."/>
            <person name="Barsanti P."/>
            <person name="Batterham P."/>
            <person name="Batzoglou S."/>
            <person name="Begun D."/>
            <person name="Bhutkar A."/>
            <person name="Blanco E."/>
            <person name="Bosak S.A."/>
            <person name="Bradley R.K."/>
            <person name="Brand A.D."/>
            <person name="Brent M.R."/>
            <person name="Brooks A.N."/>
            <person name="Brown R.H."/>
            <person name="Butlin R.K."/>
            <person name="Caggese C."/>
            <person name="Calvi B.R."/>
            <person name="Bernardo de Carvalho A."/>
            <person name="Caspi A."/>
            <person name="Castrezana S."/>
            <person name="Celniker S.E."/>
            <person name="Chang J.L."/>
            <person name="Chapple C."/>
            <person name="Chatterji S."/>
            <person name="Chinwalla A."/>
            <person name="Civetta A."/>
            <person name="Clifton S.W."/>
            <person name="Comeron J.M."/>
            <person name="Costello J.C."/>
            <person name="Coyne J.A."/>
            <person name="Daub J."/>
            <person name="David R.G."/>
            <person name="Delcher A.L."/>
            <person name="Delehaunty K."/>
            <person name="Do C.B."/>
            <person name="Ebling H."/>
            <person name="Edwards K."/>
            <person name="Eickbush T."/>
            <person name="Evans J.D."/>
            <person name="Filipski A."/>
            <person name="Findeiss S."/>
            <person name="Freyhult E."/>
            <person name="Fulton L."/>
            <person name="Fulton R."/>
            <person name="Garcia A.C."/>
            <person name="Gardiner A."/>
            <person name="Garfield D.A."/>
            <person name="Garvin B.E."/>
            <person name="Gibson G."/>
            <person name="Gilbert D."/>
            <person name="Gnerre S."/>
            <person name="Godfrey J."/>
            <person name="Good R."/>
            <person name="Gotea V."/>
            <person name="Gravely B."/>
            <person name="Greenberg A.J."/>
            <person name="Griffiths-Jones S."/>
            <person name="Gross S."/>
            <person name="Guigo R."/>
            <person name="Gustafson E.A."/>
            <person name="Haerty W."/>
            <person name="Hahn M.W."/>
            <person name="Halligan D.L."/>
            <person name="Halpern A.L."/>
            <person name="Halter G.M."/>
            <person name="Han M.V."/>
            <person name="Heger A."/>
            <person name="Hillier L."/>
            <person name="Hinrichs A.S."/>
            <person name="Holmes I."/>
            <person name="Hoskins R.A."/>
            <person name="Hubisz M.J."/>
            <person name="Hultmark D."/>
            <person name="Huntley M.A."/>
            <person name="Jaffe D.B."/>
            <person name="Jagadeeshan S."/>
            <person name="Jeck W.R."/>
            <person name="Johnson J."/>
            <person name="Jones C.D."/>
            <person name="Jordan W.C."/>
            <person name="Karpen G.H."/>
            <person name="Kataoka E."/>
            <person name="Keightley P.D."/>
            <person name="Kheradpour P."/>
            <person name="Kirkness E.F."/>
            <person name="Koerich L.B."/>
            <person name="Kristiansen K."/>
            <person name="Kudrna D."/>
            <person name="Kulathinal R.J."/>
            <person name="Kumar S."/>
            <person name="Kwok R."/>
            <person name="Lander E."/>
            <person name="Langley C.H."/>
            <person name="Lapoint R."/>
            <person name="Lazzaro B.P."/>
            <person name="Lee S.J."/>
            <person name="Levesque L."/>
            <person name="Li R."/>
            <person name="Lin C.F."/>
            <person name="Lin M.F."/>
            <person name="Lindblad-Toh K."/>
            <person name="Llopart A."/>
            <person name="Long M."/>
            <person name="Low L."/>
            <person name="Lozovsky E."/>
            <person name="Lu J."/>
            <person name="Luo M."/>
            <person name="Machado C.A."/>
            <person name="Makalowski W."/>
            <person name="Marzo M."/>
            <person name="Matsuda M."/>
            <person name="Matzkin L."/>
            <person name="McAllister B."/>
            <person name="McBride C.S."/>
            <person name="McKernan B."/>
            <person name="McKernan K."/>
            <person name="Mendez-Lago M."/>
            <person name="Minx P."/>
            <person name="Mollenhauer M.U."/>
            <person name="Montooth K."/>
            <person name="Mount S.M."/>
            <person name="Mu X."/>
            <person name="Myers E."/>
            <person name="Negre B."/>
            <person name="Newfeld S."/>
            <person name="Nielsen R."/>
            <person name="Noor M.A."/>
            <person name="O'Grady P."/>
            <person name="Pachter L."/>
            <person name="Papaceit M."/>
            <person name="Parisi M.J."/>
            <person name="Parisi M."/>
            <person name="Parts L."/>
            <person name="Pedersen J.S."/>
            <person name="Pesole G."/>
            <person name="Phillippy A.M."/>
            <person name="Ponting C.P."/>
            <person name="Pop M."/>
            <person name="Porcelli D."/>
            <person name="Powell J.R."/>
            <person name="Prohaska S."/>
            <person name="Pruitt K."/>
            <person name="Puig M."/>
            <person name="Quesneville H."/>
            <person name="Ram K.R."/>
            <person name="Rand D."/>
            <person name="Rasmussen M.D."/>
            <person name="Reed L.K."/>
            <person name="Reenan R."/>
            <person name="Reily A."/>
            <person name="Remington K.A."/>
            <person name="Rieger T.T."/>
            <person name="Ritchie M.G."/>
            <person name="Robin C."/>
            <person name="Rogers Y.H."/>
            <person name="Rohde C."/>
            <person name="Rozas J."/>
            <person name="Rubenfield M.J."/>
            <person name="Ruiz A."/>
            <person name="Russo S."/>
            <person name="Salzberg S.L."/>
            <person name="Sanchez-Gracia A."/>
            <person name="Saranga D.J."/>
            <person name="Sato H."/>
            <person name="Schaeffer S.W."/>
            <person name="Schatz M.C."/>
            <person name="Schlenke T."/>
            <person name="Schwartz R."/>
            <person name="Segarra C."/>
            <person name="Singh R.S."/>
            <person name="Sirot L."/>
            <person name="Sirota M."/>
            <person name="Sisneros N.B."/>
            <person name="Smith C.D."/>
            <person name="Smith T.F."/>
            <person name="Spieth J."/>
            <person name="Stage D.E."/>
            <person name="Stark A."/>
            <person name="Stephan W."/>
            <person name="Strausberg R.L."/>
            <person name="Strempel S."/>
            <person name="Sturgill D."/>
            <person name="Sutton G."/>
            <person name="Sutton G.G."/>
            <person name="Tao W."/>
            <person name="Teichmann S."/>
            <person name="Tobari Y.N."/>
            <person name="Tomimura Y."/>
            <person name="Tsolas J.M."/>
            <person name="Valente V.L."/>
            <person name="Venter E."/>
            <person name="Venter J.C."/>
            <person name="Vicario S."/>
            <person name="Vieira F.G."/>
            <person name="Vilella A.J."/>
            <person name="Villasante A."/>
            <person name="Walenz B."/>
            <person name="Wang J."/>
            <person name="Wasserman M."/>
            <person name="Watts T."/>
            <person name="Wilson D."/>
            <person name="Wilson R.K."/>
            <person name="Wing R.A."/>
            <person name="Wolfner M.F."/>
            <person name="Wong A."/>
            <person name="Wong G.K."/>
            <person name="Wu C.I."/>
            <person name="Wu G."/>
            <person name="Yamamoto D."/>
            <person name="Yang H.P."/>
            <person name="Yang S.P."/>
            <person name="Yorke J.A."/>
            <person name="Yoshida K."/>
            <person name="Zdobnov E."/>
            <person name="Zhang P."/>
            <person name="Zhang Y."/>
            <person name="Zimin A.V."/>
            <person name="Baldwin J."/>
            <person name="Abdouelleil A."/>
            <person name="Abdulkadir J."/>
            <person name="Abebe A."/>
            <person name="Abera B."/>
            <person name="Abreu J."/>
            <person name="Acer S.C."/>
            <person name="Aftuck L."/>
            <person name="Alexander A."/>
            <person name="An P."/>
            <person name="Anderson E."/>
            <person name="Anderson S."/>
            <person name="Arachi H."/>
            <person name="Azer M."/>
            <person name="Bachantsang P."/>
            <person name="Barry A."/>
            <person name="Bayul T."/>
            <person name="Berlin A."/>
            <person name="Bessette D."/>
            <person name="Bloom T."/>
            <person name="Blye J."/>
            <person name="Boguslavskiy L."/>
            <person name="Bonnet C."/>
            <person name="Boukhgalter B."/>
            <person name="Bourzgui I."/>
            <person name="Brown A."/>
            <person name="Cahill P."/>
            <person name="Channer S."/>
            <person name="Cheshatsang Y."/>
            <person name="Chuda L."/>
            <person name="Citroen M."/>
            <person name="Collymore A."/>
            <person name="Cooke P."/>
            <person name="Costello M."/>
            <person name="D'Aco K."/>
            <person name="Daza R."/>
            <person name="De Haan G."/>
            <person name="DeGray S."/>
            <person name="DeMaso C."/>
            <person name="Dhargay N."/>
            <person name="Dooley K."/>
            <person name="Dooley E."/>
            <person name="Doricent M."/>
            <person name="Dorje P."/>
            <person name="Dorjee K."/>
            <person name="Dupes A."/>
            <person name="Elong R."/>
            <person name="Falk J."/>
            <person name="Farina A."/>
            <person name="Faro S."/>
            <person name="Ferguson D."/>
            <person name="Fisher S."/>
            <person name="Foley C.D."/>
            <person name="Franke A."/>
            <person name="Friedrich D."/>
            <person name="Gadbois L."/>
            <person name="Gearin G."/>
            <person name="Gearin C.R."/>
            <person name="Giannoukos G."/>
            <person name="Goode T."/>
            <person name="Graham J."/>
            <person name="Grandbois E."/>
            <person name="Grewal S."/>
            <person name="Gyaltsen K."/>
            <person name="Hafez N."/>
            <person name="Hagos B."/>
            <person name="Hall J."/>
            <person name="Henson C."/>
            <person name="Hollinger A."/>
            <person name="Honan T."/>
            <person name="Huard M.D."/>
            <person name="Hughes L."/>
            <person name="Hurhula B."/>
            <person name="Husby M.E."/>
            <person name="Kamat A."/>
            <person name="Kanga B."/>
            <person name="Kashin S."/>
            <person name="Khazanovich D."/>
            <person name="Kisner P."/>
            <person name="Lance K."/>
            <person name="Lara M."/>
            <person name="Lee W."/>
            <person name="Lennon N."/>
            <person name="Letendre F."/>
            <person name="LeVine R."/>
            <person name="Lipovsky A."/>
            <person name="Liu X."/>
            <person name="Liu J."/>
            <person name="Liu S."/>
            <person name="Lokyitsang T."/>
            <person name="Lokyitsang Y."/>
            <person name="Lubonja R."/>
            <person name="Lui A."/>
            <person name="MacDonald P."/>
            <person name="Magnisalis V."/>
            <person name="Maru K."/>
            <person name="Matthews C."/>
            <person name="McCusker W."/>
            <person name="McDonough S."/>
            <person name="Mehta T."/>
            <person name="Meldrim J."/>
            <person name="Meneus L."/>
            <person name="Mihai O."/>
            <person name="Mihalev A."/>
            <person name="Mihova T."/>
            <person name="Mittelman R."/>
            <person name="Mlenga V."/>
            <person name="Montmayeur A."/>
            <person name="Mulrain L."/>
            <person name="Navidi A."/>
            <person name="Naylor J."/>
            <person name="Negash T."/>
            <person name="Nguyen T."/>
            <person name="Nguyen N."/>
            <person name="Nicol R."/>
            <person name="Norbu C."/>
            <person name="Norbu N."/>
            <person name="Novod N."/>
            <person name="O'Neill B."/>
            <person name="Osman S."/>
            <person name="Markiewicz E."/>
            <person name="Oyono O.L."/>
            <person name="Patti C."/>
            <person name="Phunkhang P."/>
            <person name="Pierre F."/>
            <person name="Priest M."/>
            <person name="Raghuraman S."/>
            <person name="Rege F."/>
            <person name="Reyes R."/>
            <person name="Rise C."/>
            <person name="Rogov P."/>
            <person name="Ross K."/>
            <person name="Ryan E."/>
            <person name="Settipalli S."/>
            <person name="Shea T."/>
            <person name="Sherpa N."/>
            <person name="Shi L."/>
            <person name="Shih D."/>
            <person name="Sparrow T."/>
            <person name="Spaulding J."/>
            <person name="Stalker J."/>
            <person name="Stange-Thomann N."/>
            <person name="Stavropoulos S."/>
            <person name="Stone C."/>
            <person name="Strader C."/>
            <person name="Tesfaye S."/>
            <person name="Thomson T."/>
            <person name="Thoulutsang Y."/>
            <person name="Thoulutsang D."/>
            <person name="Topham K."/>
            <person name="Topping I."/>
            <person name="Tsamla T."/>
            <person name="Vassiliev H."/>
            <person name="Vo A."/>
            <person name="Wangchuk T."/>
            <person name="Wangdi T."/>
            <person name="Weiand M."/>
            <person name="Wilkinson J."/>
            <person name="Wilson A."/>
            <person name="Yadav S."/>
            <person name="Young G."/>
            <person name="Yu Q."/>
            <person name="Zembek L."/>
            <person name="Zhong D."/>
            <person name="Zimmer A."/>
            <person name="Zwirko Z."/>
            <person name="Jaffe D.B."/>
            <person name="Alvarez P."/>
            <person name="Brockman W."/>
            <person name="Butler J."/>
            <person name="Chin C."/>
            <person name="Gnerre S."/>
            <person name="Grabherr M."/>
            <person name="Kleber M."/>
            <person name="Mauceli E."/>
            <person name="MacCallum I."/>
        </authorList>
    </citation>
    <scope>NUCLEOTIDE SEQUENCE [LARGE SCALE GENOMIC DNA]</scope>
    <source>
        <strain evidence="6">Tai18E2 / Tucson 14021-0261.01</strain>
    </source>
</reference>
<protein>
    <submittedName>
        <fullName evidence="5">Uncharacterized protein</fullName>
    </submittedName>
</protein>
<evidence type="ECO:0000313" key="5">
    <source>
        <dbReference type="EMBL" id="EDW89699.2"/>
    </source>
</evidence>
<dbReference type="HOGENOM" id="CLU_059449_0_0_1"/>
<evidence type="ECO:0000256" key="2">
    <source>
        <dbReference type="ARBA" id="ARBA00022490"/>
    </source>
</evidence>
<evidence type="ECO:0000256" key="3">
    <source>
        <dbReference type="ARBA" id="ARBA00022737"/>
    </source>
</evidence>
<gene>
    <name evidence="5" type="primary">Dyak\GE21233</name>
    <name evidence="5" type="synonym">dyak_GLEANR_501</name>
    <name evidence="5" type="synonym">GE21233</name>
    <name evidence="5" type="ORF">Dyak_GE21233</name>
</gene>
<evidence type="ECO:0000256" key="4">
    <source>
        <dbReference type="ARBA" id="ARBA00022860"/>
    </source>
</evidence>
<dbReference type="KEGG" id="dya:Dyak_GE21233"/>
<dbReference type="PANTHER" id="PTHR22706:SF1">
    <property type="entry name" value="ASSEMBLY FACTOR FOR SPINDLE MICROTUBULES"/>
    <property type="match status" value="1"/>
</dbReference>
<evidence type="ECO:0000256" key="1">
    <source>
        <dbReference type="ARBA" id="ARBA00004496"/>
    </source>
</evidence>
<organism evidence="5 6">
    <name type="scientific">Drosophila yakuba</name>
    <name type="common">Fruit fly</name>
    <dbReference type="NCBI Taxonomy" id="7245"/>
    <lineage>
        <taxon>Eukaryota</taxon>
        <taxon>Metazoa</taxon>
        <taxon>Ecdysozoa</taxon>
        <taxon>Arthropoda</taxon>
        <taxon>Hexapoda</taxon>
        <taxon>Insecta</taxon>
        <taxon>Pterygota</taxon>
        <taxon>Neoptera</taxon>
        <taxon>Endopterygota</taxon>
        <taxon>Diptera</taxon>
        <taxon>Brachycera</taxon>
        <taxon>Muscomorpha</taxon>
        <taxon>Ephydroidea</taxon>
        <taxon>Drosophilidae</taxon>
        <taxon>Drosophila</taxon>
        <taxon>Sophophora</taxon>
    </lineage>
</organism>
<dbReference type="GO" id="GO:0000278">
    <property type="term" value="P:mitotic cell cycle"/>
    <property type="evidence" value="ECO:0007669"/>
    <property type="project" value="TreeGrafter"/>
</dbReference>
<dbReference type="InterPro" id="IPR051185">
    <property type="entry name" value="ASPM"/>
</dbReference>
<dbReference type="SMART" id="SM00015">
    <property type="entry name" value="IQ"/>
    <property type="match status" value="3"/>
</dbReference>
<dbReference type="EMBL" id="CM000157">
    <property type="protein sequence ID" value="EDW89699.2"/>
    <property type="molecule type" value="Genomic_DNA"/>
</dbReference>
<dbReference type="eggNOG" id="ENOG502QS0S">
    <property type="taxonomic scope" value="Eukaryota"/>
</dbReference>